<sequence length="803" mass="87310">MTNWTKLKKAIADVIKTNGNREITGAIMQHTLISIVDNLGDNAQFGGVAVPSTVPADTDGSLFYLAATQGTYPNFNNIEVDASEMAVFTKDTAGTWVKASLPIQHPTIKKPLLMGGNVAAVTKGTGVVLSVPTLNADGTEAASELSIEAATPANNGAMTKEQVNTLKEVDDFYTNMTDYVIGDNDDAALINVETTQQDEIILKYKTLDIVNGSKAEKTKAIPAVSPGNGTAGAAGMSLVHDIPYFFDFYESGFTSLPDGSDITKALLPKFQTSFDVFDDLYIDVPAIQNKVFANPKAGDRILIGSLSGVPVRTAPLWATVTSAQRISGVYSVTVEYDGDTYIFAYTTSNDTATLEVPWSKVSPKRNIYTSDIKSLTPDLSEANIKNLLTPKVYRMYSVVYPVKPQTGDLMEEVTDDESRFITITALRNQEDPDEYTDILIPESGTANAYTRIVLKNDLTAVKSNNPYYILQTCKREYDGDLLLALDTVKAVTIENSITEAYSFSIAGRNTGLAAQLPEVGDLITTGGYRAPVCDVFVEPRTFVQHTRWFSNGKLYEVLVTTALTRVPEDPKVIYDTTFGTLRDLYISAGAKYNEATGYYELNGLTDITEEEMRAIYTQWQKDVGTASHNAGWLTLPPKMRTNLPSLYRADLISALSNGIGGSSVEVLCIAEQSNDTRVMYVASTQAVAQKDMPKLRRVIGVWRYNDNNPSNFNFSYGQPFGKCPLLEEIRMARINKSHTFAVSPNLSKESVLYMITNANPPSGAAAGSIAITLHPTAYARLKDDADIVAALEAKGGIVTLVSA</sequence>
<name>A0A8S5MJL5_9CAUD</name>
<protein>
    <submittedName>
        <fullName evidence="1">Uncharacterized protein</fullName>
    </submittedName>
</protein>
<organism evidence="1">
    <name type="scientific">Siphoviridae sp. ctHMI2</name>
    <dbReference type="NCBI Taxonomy" id="2826231"/>
    <lineage>
        <taxon>Viruses</taxon>
        <taxon>Duplodnaviria</taxon>
        <taxon>Heunggongvirae</taxon>
        <taxon>Uroviricota</taxon>
        <taxon>Caudoviricetes</taxon>
    </lineage>
</organism>
<proteinExistence type="predicted"/>
<dbReference type="EMBL" id="BK014919">
    <property type="protein sequence ID" value="DAD82434.1"/>
    <property type="molecule type" value="Genomic_DNA"/>
</dbReference>
<accession>A0A8S5MJL5</accession>
<evidence type="ECO:0000313" key="1">
    <source>
        <dbReference type="EMBL" id="DAD82434.1"/>
    </source>
</evidence>
<reference evidence="1" key="1">
    <citation type="journal article" date="2021" name="Proc. Natl. Acad. Sci. U.S.A.">
        <title>A Catalog of Tens of Thousands of Viruses from Human Metagenomes Reveals Hidden Associations with Chronic Diseases.</title>
        <authorList>
            <person name="Tisza M.J."/>
            <person name="Buck C.B."/>
        </authorList>
    </citation>
    <scope>NUCLEOTIDE SEQUENCE</scope>
    <source>
        <strain evidence="1">CtHMI2</strain>
    </source>
</reference>